<dbReference type="EMBL" id="DP000010">
    <property type="protein sequence ID" value="ABA94117.1"/>
    <property type="molecule type" value="Genomic_DNA"/>
</dbReference>
<organism evidence="2">
    <name type="scientific">Oryza sativa subsp. japonica</name>
    <name type="common">Rice</name>
    <dbReference type="NCBI Taxonomy" id="39947"/>
    <lineage>
        <taxon>Eukaryota</taxon>
        <taxon>Viridiplantae</taxon>
        <taxon>Streptophyta</taxon>
        <taxon>Embryophyta</taxon>
        <taxon>Tracheophyta</taxon>
        <taxon>Spermatophyta</taxon>
        <taxon>Magnoliopsida</taxon>
        <taxon>Liliopsida</taxon>
        <taxon>Poales</taxon>
        <taxon>Poaceae</taxon>
        <taxon>BOP clade</taxon>
        <taxon>Oryzoideae</taxon>
        <taxon>Oryzeae</taxon>
        <taxon>Oryzinae</taxon>
        <taxon>Oryza</taxon>
        <taxon>Oryza sativa</taxon>
    </lineage>
</organism>
<feature type="compositionally biased region" description="Basic and acidic residues" evidence="1">
    <location>
        <begin position="11"/>
        <end position="27"/>
    </location>
</feature>
<accession>Q2R2U9</accession>
<dbReference type="AlphaFoldDB" id="Q2R2U9"/>
<sequence>MSMDINTRPPRRIEDTIRHDRSTHKPEQTNTPNINIRDKPRQTQSSAYEGQQEGSSAISDLDEFVLEEEDYSVVDYVLVIYAAKSMAVR</sequence>
<reference evidence="2" key="2">
    <citation type="submission" date="2005-04" db="EMBL/GenBank/DDBJ databases">
        <authorList>
            <person name="Buell C.R."/>
            <person name="Wing R.A."/>
            <person name="McCombie W.A."/>
            <person name="Ouyang S."/>
        </authorList>
    </citation>
    <scope>NUCLEOTIDE SEQUENCE</scope>
</reference>
<protein>
    <submittedName>
        <fullName evidence="2">Uncharacterized protein</fullName>
    </submittedName>
</protein>
<evidence type="ECO:0000256" key="1">
    <source>
        <dbReference type="SAM" id="MobiDB-lite"/>
    </source>
</evidence>
<evidence type="ECO:0000313" key="2">
    <source>
        <dbReference type="EMBL" id="ABA94117.1"/>
    </source>
</evidence>
<feature type="compositionally biased region" description="Polar residues" evidence="1">
    <location>
        <begin position="42"/>
        <end position="57"/>
    </location>
</feature>
<feature type="region of interest" description="Disordered" evidence="1">
    <location>
        <begin position="1"/>
        <end position="57"/>
    </location>
</feature>
<proteinExistence type="predicted"/>
<reference evidence="2" key="1">
    <citation type="journal article" date="2005" name="BMC Biol.">
        <title>The sequence of rice chromosomes 11 and 12, rich in disease resistance genes and recent gene duplications.</title>
        <authorList>
            <consortium name="The rice chromosomes 11 and 12 sequencing consortia"/>
        </authorList>
    </citation>
    <scope>NUCLEOTIDE SEQUENCE [LARGE SCALE GENOMIC DNA]</scope>
</reference>
<name>Q2R2U9_ORYSJ</name>
<reference evidence="2" key="3">
    <citation type="submission" date="2006-01" db="EMBL/GenBank/DDBJ databases">
        <authorList>
            <person name="Buell R."/>
        </authorList>
    </citation>
    <scope>NUCLEOTIDE SEQUENCE</scope>
</reference>
<gene>
    <name evidence="2" type="ordered locus">LOC_Os11g34580</name>
</gene>